<dbReference type="OrthoDB" id="10033535at2759"/>
<reference evidence="8 9" key="1">
    <citation type="submission" date="2018-11" db="EMBL/GenBank/DDBJ databases">
        <authorList>
            <consortium name="Pathogen Informatics"/>
        </authorList>
    </citation>
    <scope>NUCLEOTIDE SEQUENCE [LARGE SCALE GENOMIC DNA]</scope>
</reference>
<dbReference type="EMBL" id="UYRU01068650">
    <property type="protein sequence ID" value="VDN17907.1"/>
    <property type="molecule type" value="Genomic_DNA"/>
</dbReference>
<evidence type="ECO:0000256" key="2">
    <source>
        <dbReference type="ARBA" id="ARBA00006840"/>
    </source>
</evidence>
<feature type="transmembrane region" description="Helical" evidence="7">
    <location>
        <begin position="62"/>
        <end position="85"/>
    </location>
</feature>
<organism evidence="8 9">
    <name type="scientific">Dibothriocephalus latus</name>
    <name type="common">Fish tapeworm</name>
    <name type="synonym">Diphyllobothrium latum</name>
    <dbReference type="NCBI Taxonomy" id="60516"/>
    <lineage>
        <taxon>Eukaryota</taxon>
        <taxon>Metazoa</taxon>
        <taxon>Spiralia</taxon>
        <taxon>Lophotrochozoa</taxon>
        <taxon>Platyhelminthes</taxon>
        <taxon>Cestoda</taxon>
        <taxon>Eucestoda</taxon>
        <taxon>Diphyllobothriidea</taxon>
        <taxon>Diphyllobothriidae</taxon>
        <taxon>Dibothriocephalus</taxon>
    </lineage>
</organism>
<dbReference type="CDD" id="cd03127">
    <property type="entry name" value="tetraspanin_LEL"/>
    <property type="match status" value="1"/>
</dbReference>
<dbReference type="Proteomes" id="UP000281553">
    <property type="component" value="Unassembled WGS sequence"/>
</dbReference>
<evidence type="ECO:0000256" key="3">
    <source>
        <dbReference type="ARBA" id="ARBA00022692"/>
    </source>
</evidence>
<feature type="disulfide bond" evidence="6">
    <location>
        <begin position="153"/>
        <end position="189"/>
    </location>
</feature>
<keyword evidence="4 7" id="KW-1133">Transmembrane helix</keyword>
<dbReference type="InterPro" id="IPR018499">
    <property type="entry name" value="Tetraspanin/Peripherin"/>
</dbReference>
<dbReference type="InterPro" id="IPR008952">
    <property type="entry name" value="Tetraspanin_EC2_sf"/>
</dbReference>
<keyword evidence="6" id="KW-1015">Disulfide bond</keyword>
<evidence type="ECO:0000256" key="1">
    <source>
        <dbReference type="ARBA" id="ARBA00004141"/>
    </source>
</evidence>
<keyword evidence="3 7" id="KW-0812">Transmembrane</keyword>
<dbReference type="PANTHER" id="PTHR19282">
    <property type="entry name" value="TETRASPANIN"/>
    <property type="match status" value="1"/>
</dbReference>
<evidence type="ECO:0000256" key="7">
    <source>
        <dbReference type="RuleBase" id="RU361218"/>
    </source>
</evidence>
<dbReference type="PRINTS" id="PR00259">
    <property type="entry name" value="TMFOUR"/>
</dbReference>
<sequence length="231" mass="24227">MVKEHGRTAGEYILGQSAGFLKFVVLGFCVAYGLIGICFSGFGIFLIVELQKIPDLGDAAKWLPAIFLAVGIFLGVVATFGFAGAVTRNKCLLIIFATVTIFLLVLAFIFGIAVLVVAPQLSTAILHLLDKAFNKNPAASNTWLGPIETAAKCCGVNGPDDYTTIGIPKTCCEPGAIACTSLNAYPEGCGVKWTNTLQEYSKAIGGCCLALTILQALAVIGAYMLMSKSAS</sequence>
<proteinExistence type="inferred from homology"/>
<comment type="similarity">
    <text evidence="2 7">Belongs to the tetraspanin (TM4SF) family.</text>
</comment>
<accession>A0A3P7M220</accession>
<evidence type="ECO:0000313" key="9">
    <source>
        <dbReference type="Proteomes" id="UP000281553"/>
    </source>
</evidence>
<dbReference type="SUPFAM" id="SSF48652">
    <property type="entry name" value="Tetraspanin"/>
    <property type="match status" value="1"/>
</dbReference>
<dbReference type="Gene3D" id="1.10.1450.10">
    <property type="entry name" value="Tetraspanin"/>
    <property type="match status" value="1"/>
</dbReference>
<dbReference type="PIRSF" id="PIRSF002419">
    <property type="entry name" value="Tetraspanin"/>
    <property type="match status" value="1"/>
</dbReference>
<evidence type="ECO:0000256" key="4">
    <source>
        <dbReference type="ARBA" id="ARBA00022989"/>
    </source>
</evidence>
<dbReference type="PANTHER" id="PTHR19282:SF452">
    <property type="entry name" value="LD03691P"/>
    <property type="match status" value="1"/>
</dbReference>
<feature type="transmembrane region" description="Helical" evidence="7">
    <location>
        <begin position="92"/>
        <end position="118"/>
    </location>
</feature>
<name>A0A3P7M220_DIBLA</name>
<dbReference type="InterPro" id="IPR000301">
    <property type="entry name" value="Tetraspanin_animals"/>
</dbReference>
<protein>
    <recommendedName>
        <fullName evidence="7">Tetraspanin</fullName>
    </recommendedName>
</protein>
<dbReference type="GO" id="GO:0016020">
    <property type="term" value="C:membrane"/>
    <property type="evidence" value="ECO:0007669"/>
    <property type="project" value="UniProtKB-SubCell"/>
</dbReference>
<feature type="disulfide bond" evidence="6">
    <location>
        <begin position="154"/>
        <end position="172"/>
    </location>
</feature>
<dbReference type="Pfam" id="PF00335">
    <property type="entry name" value="Tetraspanin"/>
    <property type="match status" value="1"/>
</dbReference>
<feature type="transmembrane region" description="Helical" evidence="7">
    <location>
        <begin position="203"/>
        <end position="226"/>
    </location>
</feature>
<evidence type="ECO:0000256" key="6">
    <source>
        <dbReference type="PIRSR" id="PIRSR002419-1"/>
    </source>
</evidence>
<feature type="transmembrane region" description="Helical" evidence="7">
    <location>
        <begin position="20"/>
        <end position="47"/>
    </location>
</feature>
<comment type="subcellular location">
    <subcellularLocation>
        <location evidence="1 7">Membrane</location>
        <topology evidence="1 7">Multi-pass membrane protein</topology>
    </subcellularLocation>
</comment>
<evidence type="ECO:0000313" key="8">
    <source>
        <dbReference type="EMBL" id="VDN17907.1"/>
    </source>
</evidence>
<keyword evidence="5 7" id="KW-0472">Membrane</keyword>
<evidence type="ECO:0000256" key="5">
    <source>
        <dbReference type="ARBA" id="ARBA00023136"/>
    </source>
</evidence>
<keyword evidence="9" id="KW-1185">Reference proteome</keyword>
<dbReference type="AlphaFoldDB" id="A0A3P7M220"/>
<gene>
    <name evidence="8" type="ORF">DILT_LOCUS13044</name>
</gene>